<accession>A0A2A2KT18</accession>
<protein>
    <submittedName>
        <fullName evidence="2">Uncharacterized protein</fullName>
    </submittedName>
</protein>
<name>A0A2A2KT18_9BILA</name>
<reference evidence="2 3" key="1">
    <citation type="journal article" date="2017" name="Curr. Biol.">
        <title>Genome architecture and evolution of a unichromosomal asexual nematode.</title>
        <authorList>
            <person name="Fradin H."/>
            <person name="Zegar C."/>
            <person name="Gutwein M."/>
            <person name="Lucas J."/>
            <person name="Kovtun M."/>
            <person name="Corcoran D."/>
            <person name="Baugh L.R."/>
            <person name="Kiontke K."/>
            <person name="Gunsalus K."/>
            <person name="Fitch D.H."/>
            <person name="Piano F."/>
        </authorList>
    </citation>
    <scope>NUCLEOTIDE SEQUENCE [LARGE SCALE GENOMIC DNA]</scope>
    <source>
        <strain evidence="2">PF1309</strain>
    </source>
</reference>
<feature type="compositionally biased region" description="Basic and acidic residues" evidence="1">
    <location>
        <begin position="47"/>
        <end position="57"/>
    </location>
</feature>
<evidence type="ECO:0000313" key="2">
    <source>
        <dbReference type="EMBL" id="PAV77069.1"/>
    </source>
</evidence>
<sequence>MHKSHESSQSLDHYYRVRSMFDRQLAEHMDVEDEHSDRSRNRRRHKDRDERSGRKNEDMRELVALADQRLVEIARIYEVDAQALRHQYVLSSLYVSAPNNNSRRYYLHNGPTTPAATAKGHQNENEQNSSNPHKHNSVRGKRKEQSKETSKIDVPEGDLLGLRLEMGCLEEEIKRELEMERDGNADRDKQVDEQGCRAVRSFSSDSLMLESASQVGLPCRKKKRNHTGNGYSMQEIQSNKWLRDAYKSSIEMKLLIAKQQMQLHVQVEDRSARAEKERDETEMEGGKLHGIQTRDEDTDVVAKKLNAILLKSLAERQRN</sequence>
<feature type="region of interest" description="Disordered" evidence="1">
    <location>
        <begin position="28"/>
        <end position="57"/>
    </location>
</feature>
<keyword evidence="3" id="KW-1185">Reference proteome</keyword>
<organism evidence="2 3">
    <name type="scientific">Diploscapter pachys</name>
    <dbReference type="NCBI Taxonomy" id="2018661"/>
    <lineage>
        <taxon>Eukaryota</taxon>
        <taxon>Metazoa</taxon>
        <taxon>Ecdysozoa</taxon>
        <taxon>Nematoda</taxon>
        <taxon>Chromadorea</taxon>
        <taxon>Rhabditida</taxon>
        <taxon>Rhabditina</taxon>
        <taxon>Rhabditomorpha</taxon>
        <taxon>Rhabditoidea</taxon>
        <taxon>Rhabditidae</taxon>
        <taxon>Diploscapter</taxon>
    </lineage>
</organism>
<gene>
    <name evidence="2" type="ORF">WR25_18429</name>
</gene>
<comment type="caution">
    <text evidence="2">The sequence shown here is derived from an EMBL/GenBank/DDBJ whole genome shotgun (WGS) entry which is preliminary data.</text>
</comment>
<feature type="compositionally biased region" description="Basic and acidic residues" evidence="1">
    <location>
        <begin position="28"/>
        <end position="39"/>
    </location>
</feature>
<proteinExistence type="predicted"/>
<feature type="compositionally biased region" description="Basic residues" evidence="1">
    <location>
        <begin position="132"/>
        <end position="142"/>
    </location>
</feature>
<feature type="region of interest" description="Disordered" evidence="1">
    <location>
        <begin position="105"/>
        <end position="154"/>
    </location>
</feature>
<evidence type="ECO:0000256" key="1">
    <source>
        <dbReference type="SAM" id="MobiDB-lite"/>
    </source>
</evidence>
<dbReference type="AlphaFoldDB" id="A0A2A2KT18"/>
<feature type="compositionally biased region" description="Basic and acidic residues" evidence="1">
    <location>
        <begin position="143"/>
        <end position="154"/>
    </location>
</feature>
<dbReference type="EMBL" id="LIAE01007780">
    <property type="protein sequence ID" value="PAV77069.1"/>
    <property type="molecule type" value="Genomic_DNA"/>
</dbReference>
<feature type="region of interest" description="Disordered" evidence="1">
    <location>
        <begin position="270"/>
        <end position="295"/>
    </location>
</feature>
<dbReference type="Proteomes" id="UP000218231">
    <property type="component" value="Unassembled WGS sequence"/>
</dbReference>
<evidence type="ECO:0000313" key="3">
    <source>
        <dbReference type="Proteomes" id="UP000218231"/>
    </source>
</evidence>